<keyword evidence="2" id="KW-0472">Membrane</keyword>
<organism evidence="3 4">
    <name type="scientific">Tribonema minus</name>
    <dbReference type="NCBI Taxonomy" id="303371"/>
    <lineage>
        <taxon>Eukaryota</taxon>
        <taxon>Sar</taxon>
        <taxon>Stramenopiles</taxon>
        <taxon>Ochrophyta</taxon>
        <taxon>PX clade</taxon>
        <taxon>Xanthophyceae</taxon>
        <taxon>Tribonematales</taxon>
        <taxon>Tribonemataceae</taxon>
        <taxon>Tribonema</taxon>
    </lineage>
</organism>
<feature type="compositionally biased region" description="Polar residues" evidence="1">
    <location>
        <begin position="43"/>
        <end position="77"/>
    </location>
</feature>
<accession>A0A835YUI2</accession>
<feature type="transmembrane region" description="Helical" evidence="2">
    <location>
        <begin position="129"/>
        <end position="152"/>
    </location>
</feature>
<evidence type="ECO:0000313" key="3">
    <source>
        <dbReference type="EMBL" id="KAG5180943.1"/>
    </source>
</evidence>
<proteinExistence type="predicted"/>
<keyword evidence="2" id="KW-1133">Transmembrane helix</keyword>
<dbReference type="AlphaFoldDB" id="A0A835YUI2"/>
<evidence type="ECO:0000256" key="2">
    <source>
        <dbReference type="SAM" id="Phobius"/>
    </source>
</evidence>
<gene>
    <name evidence="3" type="ORF">JKP88DRAFT_246432</name>
</gene>
<keyword evidence="2" id="KW-0812">Transmembrane</keyword>
<keyword evidence="4" id="KW-1185">Reference proteome</keyword>
<dbReference type="Proteomes" id="UP000664859">
    <property type="component" value="Unassembled WGS sequence"/>
</dbReference>
<comment type="caution">
    <text evidence="3">The sequence shown here is derived from an EMBL/GenBank/DDBJ whole genome shotgun (WGS) entry which is preliminary data.</text>
</comment>
<dbReference type="EMBL" id="JAFCMP010000346">
    <property type="protein sequence ID" value="KAG5180943.1"/>
    <property type="molecule type" value="Genomic_DNA"/>
</dbReference>
<evidence type="ECO:0000313" key="4">
    <source>
        <dbReference type="Proteomes" id="UP000664859"/>
    </source>
</evidence>
<feature type="region of interest" description="Disordered" evidence="1">
    <location>
        <begin position="205"/>
        <end position="233"/>
    </location>
</feature>
<evidence type="ECO:0000256" key="1">
    <source>
        <dbReference type="SAM" id="MobiDB-lite"/>
    </source>
</evidence>
<sequence length="233" mass="24026">MKLVRALRKMLHHEAAKDVNDIGFHVAQGITSNEDDGPGGTQQGSDSGNATQDPNEQLQQQRSSDHATVQHPQSQKDAPSLQLGRDVCHGALEVVMQEHIAEQLAKDVATAGWSAVYQRLTGPSLPETIAISALAAAAAATGWHIASIFIAGTLEDLYGTCCPPGSSTGRSIGCRMLVVGFGLLAAVGGGGGVLLRWRRRKATSVDSDSESGASPEGAFGGQNGAAKGTAGAF</sequence>
<feature type="region of interest" description="Disordered" evidence="1">
    <location>
        <begin position="29"/>
        <end position="82"/>
    </location>
</feature>
<feature type="transmembrane region" description="Helical" evidence="2">
    <location>
        <begin position="172"/>
        <end position="195"/>
    </location>
</feature>
<name>A0A835YUI2_9STRA</name>
<protein>
    <submittedName>
        <fullName evidence="3">Uncharacterized protein</fullName>
    </submittedName>
</protein>
<reference evidence="3" key="1">
    <citation type="submission" date="2021-02" db="EMBL/GenBank/DDBJ databases">
        <title>First Annotated Genome of the Yellow-green Alga Tribonema minus.</title>
        <authorList>
            <person name="Mahan K.M."/>
        </authorList>
    </citation>
    <scope>NUCLEOTIDE SEQUENCE</scope>
    <source>
        <strain evidence="3">UTEX B ZZ1240</strain>
    </source>
</reference>